<keyword evidence="5 7" id="KW-0648">Protein biosynthesis</keyword>
<dbReference type="AlphaFoldDB" id="A0A1M6ZKP1"/>
<keyword evidence="3 7" id="KW-0547">Nucleotide-binding</keyword>
<comment type="subcellular location">
    <subcellularLocation>
        <location evidence="7">Cytoplasm</location>
    </subcellularLocation>
</comment>
<comment type="catalytic activity">
    <reaction evidence="7">
        <text>tRNA(Asn) + L-asparagine + ATP = L-asparaginyl-tRNA(Asn) + AMP + diphosphate + H(+)</text>
        <dbReference type="Rhea" id="RHEA:11180"/>
        <dbReference type="Rhea" id="RHEA-COMP:9659"/>
        <dbReference type="Rhea" id="RHEA-COMP:9674"/>
        <dbReference type="ChEBI" id="CHEBI:15378"/>
        <dbReference type="ChEBI" id="CHEBI:30616"/>
        <dbReference type="ChEBI" id="CHEBI:33019"/>
        <dbReference type="ChEBI" id="CHEBI:58048"/>
        <dbReference type="ChEBI" id="CHEBI:78442"/>
        <dbReference type="ChEBI" id="CHEBI:78515"/>
        <dbReference type="ChEBI" id="CHEBI:456215"/>
        <dbReference type="EC" id="6.1.1.22"/>
    </reaction>
</comment>
<dbReference type="EMBL" id="FRAW01000064">
    <property type="protein sequence ID" value="SHL31091.1"/>
    <property type="molecule type" value="Genomic_DNA"/>
</dbReference>
<dbReference type="CDD" id="cd04100">
    <property type="entry name" value="Asp_Lys_Asn_RS_N"/>
    <property type="match status" value="1"/>
</dbReference>
<evidence type="ECO:0000259" key="8">
    <source>
        <dbReference type="PROSITE" id="PS50862"/>
    </source>
</evidence>
<dbReference type="RefSeq" id="WP_073306402.1">
    <property type="nucleotide sequence ID" value="NZ_FRAW01000064.1"/>
</dbReference>
<dbReference type="EC" id="6.1.1.22" evidence="7"/>
<evidence type="ECO:0000256" key="3">
    <source>
        <dbReference type="ARBA" id="ARBA00022741"/>
    </source>
</evidence>
<dbReference type="PRINTS" id="PR01042">
    <property type="entry name" value="TRNASYNTHASP"/>
</dbReference>
<dbReference type="GO" id="GO:0006421">
    <property type="term" value="P:asparaginyl-tRNA aminoacylation"/>
    <property type="evidence" value="ECO:0007669"/>
    <property type="project" value="UniProtKB-UniRule"/>
</dbReference>
<dbReference type="SUPFAM" id="SSF50249">
    <property type="entry name" value="Nucleic acid-binding proteins"/>
    <property type="match status" value="1"/>
</dbReference>
<dbReference type="Pfam" id="PF01336">
    <property type="entry name" value="tRNA_anti-codon"/>
    <property type="match status" value="1"/>
</dbReference>
<keyword evidence="4 7" id="KW-0067">ATP-binding</keyword>
<keyword evidence="2 7" id="KW-0436">Ligase</keyword>
<dbReference type="InterPro" id="IPR002312">
    <property type="entry name" value="Asp/Asn-tRNA-synth_IIb"/>
</dbReference>
<reference evidence="10" key="1">
    <citation type="submission" date="2016-11" db="EMBL/GenBank/DDBJ databases">
        <authorList>
            <person name="Varghese N."/>
            <person name="Submissions S."/>
        </authorList>
    </citation>
    <scope>NUCLEOTIDE SEQUENCE [LARGE SCALE GENOMIC DNA]</scope>
    <source>
        <strain evidence="10">UWOS</strain>
    </source>
</reference>
<accession>A0A1M6ZKP1</accession>
<dbReference type="Proteomes" id="UP000184275">
    <property type="component" value="Unassembled WGS sequence"/>
</dbReference>
<dbReference type="PANTHER" id="PTHR22594">
    <property type="entry name" value="ASPARTYL/LYSYL-TRNA SYNTHETASE"/>
    <property type="match status" value="1"/>
</dbReference>
<dbReference type="InterPro" id="IPR012340">
    <property type="entry name" value="NA-bd_OB-fold"/>
</dbReference>
<proteinExistence type="inferred from homology"/>
<dbReference type="Pfam" id="PF00152">
    <property type="entry name" value="tRNA-synt_2"/>
    <property type="match status" value="1"/>
</dbReference>
<evidence type="ECO:0000256" key="1">
    <source>
        <dbReference type="ARBA" id="ARBA00008226"/>
    </source>
</evidence>
<protein>
    <recommendedName>
        <fullName evidence="7">Asparagine--tRNA ligase</fullName>
        <ecNumber evidence="7">6.1.1.22</ecNumber>
    </recommendedName>
    <alternativeName>
        <fullName evidence="7">Asparaginyl-tRNA synthetase</fullName>
        <shortName evidence="7">AsnRS</shortName>
    </alternativeName>
</protein>
<organism evidence="9 10">
    <name type="scientific">Fibrobacter intestinalis</name>
    <dbReference type="NCBI Taxonomy" id="28122"/>
    <lineage>
        <taxon>Bacteria</taxon>
        <taxon>Pseudomonadati</taxon>
        <taxon>Fibrobacterota</taxon>
        <taxon>Fibrobacteria</taxon>
        <taxon>Fibrobacterales</taxon>
        <taxon>Fibrobacteraceae</taxon>
        <taxon>Fibrobacter</taxon>
    </lineage>
</organism>
<dbReference type="GO" id="GO:0005524">
    <property type="term" value="F:ATP binding"/>
    <property type="evidence" value="ECO:0007669"/>
    <property type="project" value="UniProtKB-UniRule"/>
</dbReference>
<evidence type="ECO:0000256" key="4">
    <source>
        <dbReference type="ARBA" id="ARBA00022840"/>
    </source>
</evidence>
<dbReference type="InterPro" id="IPR004364">
    <property type="entry name" value="Aa-tRNA-synt_II"/>
</dbReference>
<gene>
    <name evidence="7" type="primary">asnS</name>
    <name evidence="9" type="ORF">SAMN05720469_1645</name>
</gene>
<dbReference type="GO" id="GO:0004816">
    <property type="term" value="F:asparagine-tRNA ligase activity"/>
    <property type="evidence" value="ECO:0007669"/>
    <property type="project" value="UniProtKB-UniRule"/>
</dbReference>
<dbReference type="HAMAP" id="MF_00534">
    <property type="entry name" value="Asn_tRNA_synth"/>
    <property type="match status" value="1"/>
</dbReference>
<dbReference type="NCBIfam" id="NF003037">
    <property type="entry name" value="PRK03932.1"/>
    <property type="match status" value="1"/>
</dbReference>
<dbReference type="GO" id="GO:0003676">
    <property type="term" value="F:nucleic acid binding"/>
    <property type="evidence" value="ECO:0007669"/>
    <property type="project" value="InterPro"/>
</dbReference>
<keyword evidence="6 7" id="KW-0030">Aminoacyl-tRNA synthetase</keyword>
<dbReference type="InterPro" id="IPR004365">
    <property type="entry name" value="NA-bd_OB_tRNA"/>
</dbReference>
<keyword evidence="7" id="KW-0963">Cytoplasm</keyword>
<feature type="domain" description="Aminoacyl-transfer RNA synthetases class-II family profile" evidence="8">
    <location>
        <begin position="132"/>
        <end position="432"/>
    </location>
</feature>
<comment type="subunit">
    <text evidence="7">Homodimer.</text>
</comment>
<evidence type="ECO:0000256" key="5">
    <source>
        <dbReference type="ARBA" id="ARBA00022917"/>
    </source>
</evidence>
<evidence type="ECO:0000313" key="9">
    <source>
        <dbReference type="EMBL" id="SHL31091.1"/>
    </source>
</evidence>
<evidence type="ECO:0000256" key="6">
    <source>
        <dbReference type="ARBA" id="ARBA00023146"/>
    </source>
</evidence>
<dbReference type="PANTHER" id="PTHR22594:SF34">
    <property type="entry name" value="ASPARAGINE--TRNA LIGASE, MITOCHONDRIAL-RELATED"/>
    <property type="match status" value="1"/>
</dbReference>
<dbReference type="Gene3D" id="2.40.50.140">
    <property type="entry name" value="Nucleic acid-binding proteins"/>
    <property type="match status" value="1"/>
</dbReference>
<keyword evidence="10" id="KW-1185">Reference proteome</keyword>
<dbReference type="Gene3D" id="3.30.930.10">
    <property type="entry name" value="Bira Bifunctional Protein, Domain 2"/>
    <property type="match status" value="1"/>
</dbReference>
<dbReference type="GO" id="GO:0005737">
    <property type="term" value="C:cytoplasm"/>
    <property type="evidence" value="ECO:0007669"/>
    <property type="project" value="UniProtKB-SubCell"/>
</dbReference>
<name>A0A1M6ZKP1_9BACT</name>
<dbReference type="InterPro" id="IPR045864">
    <property type="entry name" value="aa-tRNA-synth_II/BPL/LPL"/>
</dbReference>
<dbReference type="InterPro" id="IPR004522">
    <property type="entry name" value="Asn-tRNA-ligase"/>
</dbReference>
<evidence type="ECO:0000256" key="7">
    <source>
        <dbReference type="HAMAP-Rule" id="MF_00534"/>
    </source>
</evidence>
<evidence type="ECO:0000313" key="10">
    <source>
        <dbReference type="Proteomes" id="UP000184275"/>
    </source>
</evidence>
<dbReference type="InterPro" id="IPR006195">
    <property type="entry name" value="aa-tRNA-synth_II"/>
</dbReference>
<dbReference type="NCBIfam" id="TIGR00457">
    <property type="entry name" value="asnS"/>
    <property type="match status" value="1"/>
</dbReference>
<dbReference type="PROSITE" id="PS50862">
    <property type="entry name" value="AA_TRNA_LIGASE_II"/>
    <property type="match status" value="1"/>
</dbReference>
<dbReference type="CDD" id="cd00776">
    <property type="entry name" value="AsxRS_core"/>
    <property type="match status" value="1"/>
</dbReference>
<comment type="similarity">
    <text evidence="1 7">Belongs to the class-II aminoacyl-tRNA synthetase family.</text>
</comment>
<sequence length="432" mass="48707">MLQKTYIRHLKDFIGKCVVLSGWAMRVRASGKVCFIQFRDGTGFVQVVAGITDVPSDDFETIKHLTQESSIRVHGKVVESPKAPCGFEIVASHVELVSKTENYPISPKEHGTDFLMDWRHLWIRSPREHAILTVRHHIAQAIREYFDSRDFTLVDAPIFTPNECEGSSTLFATPYFDETAYLSQSGQLYMEAACAAFGRAYCFGPTFRAENSNTRRHLTEFWMVEPEVAYMDLEGDIELAEGLVQSIAKHVLDKCTSELRLLDRDTKALEITANEPFARISYTDAVKIIQASGAPFQWGDDFGGPDETIVGNHFNRPVVVYDYPAEIKPFYMKRSAENPKLVRNMDILAPEGFGEIIGGGQREEDLAVLEAAIQKQGLSPEVYSWYLDVRRYGSVPHAGFGLGLERTVAWICNLPHVRETGAFPRLPHRLKP</sequence>
<evidence type="ECO:0000256" key="2">
    <source>
        <dbReference type="ARBA" id="ARBA00022598"/>
    </source>
</evidence>
<dbReference type="SUPFAM" id="SSF55681">
    <property type="entry name" value="Class II aaRS and biotin synthetases"/>
    <property type="match status" value="1"/>
</dbReference>